<dbReference type="Proteomes" id="UP000198855">
    <property type="component" value="Unassembled WGS sequence"/>
</dbReference>
<accession>A0A1I1U5M9</accession>
<sequence length="83" mass="9394">MTILPIHERLAELWIIRGGRHLTSEEQADFEHCLAVNAMHIRQIANLYNLSLAASMAGDVTWQHEICQRLERLCGMPPGSSQL</sequence>
<dbReference type="STRING" id="1045775.SAMN05216378_0880"/>
<proteinExistence type="predicted"/>
<keyword evidence="2" id="KW-1185">Reference proteome</keyword>
<gene>
    <name evidence="1" type="ORF">SAMN05216378_0880</name>
</gene>
<dbReference type="RefSeq" id="WP_175532722.1">
    <property type="nucleotide sequence ID" value="NZ_FOMT01000001.1"/>
</dbReference>
<evidence type="ECO:0000313" key="1">
    <source>
        <dbReference type="EMBL" id="SFD66097.1"/>
    </source>
</evidence>
<reference evidence="2" key="1">
    <citation type="submission" date="2016-10" db="EMBL/GenBank/DDBJ databases">
        <authorList>
            <person name="Varghese N."/>
            <person name="Submissions S."/>
        </authorList>
    </citation>
    <scope>NUCLEOTIDE SEQUENCE [LARGE SCALE GENOMIC DNA]</scope>
    <source>
        <strain evidence="2">CGMCC 1.10784</strain>
    </source>
</reference>
<dbReference type="AlphaFoldDB" id="A0A1I1U5M9"/>
<protein>
    <submittedName>
        <fullName evidence="1">Uncharacterized protein</fullName>
    </submittedName>
</protein>
<dbReference type="EMBL" id="FOMT01000001">
    <property type="protein sequence ID" value="SFD66097.1"/>
    <property type="molecule type" value="Genomic_DNA"/>
</dbReference>
<dbReference type="Pfam" id="PF24704">
    <property type="entry name" value="DUF7667"/>
    <property type="match status" value="1"/>
</dbReference>
<dbReference type="InterPro" id="IPR056084">
    <property type="entry name" value="DUF7667"/>
</dbReference>
<organism evidence="1 2">
    <name type="scientific">Paenibacillus catalpae</name>
    <dbReference type="NCBI Taxonomy" id="1045775"/>
    <lineage>
        <taxon>Bacteria</taxon>
        <taxon>Bacillati</taxon>
        <taxon>Bacillota</taxon>
        <taxon>Bacilli</taxon>
        <taxon>Bacillales</taxon>
        <taxon>Paenibacillaceae</taxon>
        <taxon>Paenibacillus</taxon>
    </lineage>
</organism>
<evidence type="ECO:0000313" key="2">
    <source>
        <dbReference type="Proteomes" id="UP000198855"/>
    </source>
</evidence>
<name>A0A1I1U5M9_9BACL</name>